<dbReference type="InterPro" id="IPR000522">
    <property type="entry name" value="ABC_transptr_permease_BtuC"/>
</dbReference>
<sequence length="335" mass="35685">MKQYTTDALWLIALLVLLVLVILASFSLGRYPIAIGELLNYLFRGNYTDENIPLLISQVRMPRITGAILAGGGLAISGAAYQGLFRNPMVSPDLLGVSSGAGFGAALAIILSMGILGIQTMAFVAGLGAVLFTLFISRIIGQNHDKILMLVLSGIVVGSLFSALLSLMKYLADSESKLPDITFWLMGSLADVSLKELAVVAPIVLLPLIPLLLISWKLNVLSFGDGEASTMGVNTRQLRLTVVGCASLITASIVCITGLIGWVGLIIPHIARFIVGANHRILLPASFLLGAVFMLIIDDLARTVSALEIPLGIITSLIGAPLFLFLLRFSSKKVW</sequence>
<comment type="subcellular location">
    <subcellularLocation>
        <location evidence="1">Cell membrane</location>
        <topology evidence="1">Multi-pass membrane protein</topology>
    </subcellularLocation>
</comment>
<evidence type="ECO:0000256" key="2">
    <source>
        <dbReference type="ARBA" id="ARBA00007935"/>
    </source>
</evidence>
<evidence type="ECO:0000256" key="6">
    <source>
        <dbReference type="ARBA" id="ARBA00022989"/>
    </source>
</evidence>
<dbReference type="InterPro" id="IPR037294">
    <property type="entry name" value="ABC_BtuC-like"/>
</dbReference>
<evidence type="ECO:0000256" key="7">
    <source>
        <dbReference type="ARBA" id="ARBA00023136"/>
    </source>
</evidence>
<evidence type="ECO:0000256" key="8">
    <source>
        <dbReference type="SAM" id="Phobius"/>
    </source>
</evidence>
<dbReference type="GO" id="GO:0005886">
    <property type="term" value="C:plasma membrane"/>
    <property type="evidence" value="ECO:0007669"/>
    <property type="project" value="UniProtKB-SubCell"/>
</dbReference>
<evidence type="ECO:0000256" key="4">
    <source>
        <dbReference type="ARBA" id="ARBA00022475"/>
    </source>
</evidence>
<protein>
    <submittedName>
        <fullName evidence="9">Iron complex transport system permease protein</fullName>
    </submittedName>
</protein>
<evidence type="ECO:0000313" key="9">
    <source>
        <dbReference type="EMBL" id="KAA6344560.1"/>
    </source>
</evidence>
<keyword evidence="4" id="KW-1003">Cell membrane</keyword>
<dbReference type="CDD" id="cd06550">
    <property type="entry name" value="TM_ABC_iron-siderophores_like"/>
    <property type="match status" value="1"/>
</dbReference>
<organism evidence="9">
    <name type="scientific">termite gut metagenome</name>
    <dbReference type="NCBI Taxonomy" id="433724"/>
    <lineage>
        <taxon>unclassified sequences</taxon>
        <taxon>metagenomes</taxon>
        <taxon>organismal metagenomes</taxon>
    </lineage>
</organism>
<evidence type="ECO:0000256" key="5">
    <source>
        <dbReference type="ARBA" id="ARBA00022692"/>
    </source>
</evidence>
<dbReference type="FunFam" id="1.10.3470.10:FF:000001">
    <property type="entry name" value="Vitamin B12 ABC transporter permease BtuC"/>
    <property type="match status" value="1"/>
</dbReference>
<gene>
    <name evidence="9" type="ORF">EZS27_007830</name>
</gene>
<evidence type="ECO:0000256" key="3">
    <source>
        <dbReference type="ARBA" id="ARBA00022448"/>
    </source>
</evidence>
<evidence type="ECO:0000256" key="1">
    <source>
        <dbReference type="ARBA" id="ARBA00004651"/>
    </source>
</evidence>
<accession>A0A5J4SH46</accession>
<feature type="transmembrane region" description="Helical" evidence="8">
    <location>
        <begin position="238"/>
        <end position="267"/>
    </location>
</feature>
<dbReference type="GO" id="GO:0033214">
    <property type="term" value="P:siderophore-iron import into cell"/>
    <property type="evidence" value="ECO:0007669"/>
    <property type="project" value="TreeGrafter"/>
</dbReference>
<feature type="transmembrane region" description="Helical" evidence="8">
    <location>
        <begin position="279"/>
        <end position="297"/>
    </location>
</feature>
<dbReference type="Pfam" id="PF01032">
    <property type="entry name" value="FecCD"/>
    <property type="match status" value="1"/>
</dbReference>
<keyword evidence="7 8" id="KW-0472">Membrane</keyword>
<feature type="transmembrane region" description="Helical" evidence="8">
    <location>
        <begin position="147"/>
        <end position="167"/>
    </location>
</feature>
<proteinExistence type="inferred from homology"/>
<feature type="transmembrane region" description="Helical" evidence="8">
    <location>
        <begin position="197"/>
        <end position="218"/>
    </location>
</feature>
<keyword evidence="3" id="KW-0813">Transport</keyword>
<dbReference type="SUPFAM" id="SSF81345">
    <property type="entry name" value="ABC transporter involved in vitamin B12 uptake, BtuC"/>
    <property type="match status" value="1"/>
</dbReference>
<dbReference type="Gene3D" id="1.10.3470.10">
    <property type="entry name" value="ABC transporter involved in vitamin B12 uptake, BtuC"/>
    <property type="match status" value="1"/>
</dbReference>
<keyword evidence="5 8" id="KW-0812">Transmembrane</keyword>
<dbReference type="PANTHER" id="PTHR30472">
    <property type="entry name" value="FERRIC ENTEROBACTIN TRANSPORT SYSTEM PERMEASE PROTEIN"/>
    <property type="match status" value="1"/>
</dbReference>
<comment type="caution">
    <text evidence="9">The sequence shown here is derived from an EMBL/GenBank/DDBJ whole genome shotgun (WGS) entry which is preliminary data.</text>
</comment>
<feature type="transmembrane region" description="Helical" evidence="8">
    <location>
        <begin position="94"/>
        <end position="116"/>
    </location>
</feature>
<dbReference type="AlphaFoldDB" id="A0A5J4SH46"/>
<name>A0A5J4SH46_9ZZZZ</name>
<feature type="transmembrane region" description="Helical" evidence="8">
    <location>
        <begin position="309"/>
        <end position="329"/>
    </location>
</feature>
<dbReference type="PANTHER" id="PTHR30472:SF70">
    <property type="entry name" value="MOLYBDATE IMPORT SYSTEM PERMEASE PROTEIN MOLB"/>
    <property type="match status" value="1"/>
</dbReference>
<reference evidence="9" key="1">
    <citation type="submission" date="2019-03" db="EMBL/GenBank/DDBJ databases">
        <title>Single cell metagenomics reveals metabolic interactions within the superorganism composed of flagellate Streblomastix strix and complex community of Bacteroidetes bacteria on its surface.</title>
        <authorList>
            <person name="Treitli S.C."/>
            <person name="Kolisko M."/>
            <person name="Husnik F."/>
            <person name="Keeling P."/>
            <person name="Hampl V."/>
        </authorList>
    </citation>
    <scope>NUCLEOTIDE SEQUENCE</scope>
    <source>
        <strain evidence="9">STM</strain>
    </source>
</reference>
<dbReference type="EMBL" id="SNRY01000212">
    <property type="protein sequence ID" value="KAA6344560.1"/>
    <property type="molecule type" value="Genomic_DNA"/>
</dbReference>
<keyword evidence="6 8" id="KW-1133">Transmembrane helix</keyword>
<feature type="transmembrane region" description="Helical" evidence="8">
    <location>
        <begin position="123"/>
        <end position="141"/>
    </location>
</feature>
<dbReference type="GO" id="GO:0022857">
    <property type="term" value="F:transmembrane transporter activity"/>
    <property type="evidence" value="ECO:0007669"/>
    <property type="project" value="InterPro"/>
</dbReference>
<comment type="similarity">
    <text evidence="2">Belongs to the binding-protein-dependent transport system permease family. FecCD subfamily.</text>
</comment>